<dbReference type="Pfam" id="PF13692">
    <property type="entry name" value="Glyco_trans_1_4"/>
    <property type="match status" value="1"/>
</dbReference>
<dbReference type="AlphaFoldDB" id="A0A371X345"/>
<dbReference type="SUPFAM" id="SSF53756">
    <property type="entry name" value="UDP-Glycosyltransferase/glycogen phosphorylase"/>
    <property type="match status" value="1"/>
</dbReference>
<dbReference type="PANTHER" id="PTHR43179:SF7">
    <property type="entry name" value="RHAMNOSYLTRANSFERASE WBBL"/>
    <property type="match status" value="1"/>
</dbReference>
<evidence type="ECO:0000259" key="1">
    <source>
        <dbReference type="Pfam" id="PF00535"/>
    </source>
</evidence>
<dbReference type="Gene3D" id="3.90.550.10">
    <property type="entry name" value="Spore Coat Polysaccharide Biosynthesis Protein SpsA, Chain A"/>
    <property type="match status" value="1"/>
</dbReference>
<feature type="domain" description="Glycosyltransferase 2-like" evidence="1">
    <location>
        <begin position="399"/>
        <end position="577"/>
    </location>
</feature>
<evidence type="ECO:0000313" key="3">
    <source>
        <dbReference type="Proteomes" id="UP000264310"/>
    </source>
</evidence>
<dbReference type="GO" id="GO:0016740">
    <property type="term" value="F:transferase activity"/>
    <property type="evidence" value="ECO:0007669"/>
    <property type="project" value="UniProtKB-KW"/>
</dbReference>
<dbReference type="InterPro" id="IPR001173">
    <property type="entry name" value="Glyco_trans_2-like"/>
</dbReference>
<reference evidence="2 3" key="1">
    <citation type="submission" date="2018-08" db="EMBL/GenBank/DDBJ databases">
        <title>Fulvimarina sp. 85, whole genome shotgun sequence.</title>
        <authorList>
            <person name="Tuo L."/>
        </authorList>
    </citation>
    <scope>NUCLEOTIDE SEQUENCE [LARGE SCALE GENOMIC DNA]</scope>
    <source>
        <strain evidence="2 3">85</strain>
    </source>
</reference>
<evidence type="ECO:0000313" key="2">
    <source>
        <dbReference type="EMBL" id="RFC63636.1"/>
    </source>
</evidence>
<comment type="caution">
    <text evidence="2">The sequence shown here is derived from an EMBL/GenBank/DDBJ whole genome shotgun (WGS) entry which is preliminary data.</text>
</comment>
<proteinExistence type="predicted"/>
<protein>
    <submittedName>
        <fullName evidence="2">Glycosyltransferase</fullName>
    </submittedName>
</protein>
<dbReference type="CDD" id="cd04186">
    <property type="entry name" value="GT_2_like_c"/>
    <property type="match status" value="1"/>
</dbReference>
<dbReference type="Pfam" id="PF00535">
    <property type="entry name" value="Glycos_transf_2"/>
    <property type="match status" value="1"/>
</dbReference>
<keyword evidence="2" id="KW-0808">Transferase</keyword>
<organism evidence="2 3">
    <name type="scientific">Fulvimarina endophytica</name>
    <dbReference type="NCBI Taxonomy" id="2293836"/>
    <lineage>
        <taxon>Bacteria</taxon>
        <taxon>Pseudomonadati</taxon>
        <taxon>Pseudomonadota</taxon>
        <taxon>Alphaproteobacteria</taxon>
        <taxon>Hyphomicrobiales</taxon>
        <taxon>Aurantimonadaceae</taxon>
        <taxon>Fulvimarina</taxon>
    </lineage>
</organism>
<dbReference type="InterPro" id="IPR029044">
    <property type="entry name" value="Nucleotide-diphossugar_trans"/>
</dbReference>
<dbReference type="Gene3D" id="3.40.50.2000">
    <property type="entry name" value="Glycogen Phosphorylase B"/>
    <property type="match status" value="1"/>
</dbReference>
<dbReference type="PANTHER" id="PTHR43179">
    <property type="entry name" value="RHAMNOSYLTRANSFERASE WBBL"/>
    <property type="match status" value="1"/>
</dbReference>
<dbReference type="Proteomes" id="UP000264310">
    <property type="component" value="Unassembled WGS sequence"/>
</dbReference>
<gene>
    <name evidence="2" type="ORF">DYI37_11575</name>
</gene>
<name>A0A371X345_9HYPH</name>
<dbReference type="SUPFAM" id="SSF53448">
    <property type="entry name" value="Nucleotide-diphospho-sugar transferases"/>
    <property type="match status" value="1"/>
</dbReference>
<keyword evidence="3" id="KW-1185">Reference proteome</keyword>
<dbReference type="CDD" id="cd03801">
    <property type="entry name" value="GT4_PimA-like"/>
    <property type="match status" value="1"/>
</dbReference>
<sequence length="1031" mass="114596">MPTLEEAPATSPNAVFLYRTGVAAGARAKAGPRIGANAAADTFRCHDMALRRGGDAGGAQNVAEAPSSVALYPPEGHRLESLYMAIDKIRRRLRTVRYATRMLSKTSNGRLNIIRLARKTISVGRSEGLSGIKTRIVTLALALQSKDGSALLSPPLTYEAWLDRFDILKDQHLRAAKAHHRSLDLPEIRIVSFIGHSDVPLVGRMVEGWRSSIHERWNAVLVLPNDLSESETSALRARLADEPNITISKGGARLEALLAENQPTLLCRGPVLLNPLSLYMLIEAAVRTGASLVYADNDRMDGDGVRRDPQFKPQYSPLYLSHFNYIGDCVLVAGKPDLDREPIGAASFEDPEAFDRLIAAIGASGKVEHVPFVLYHMLRTVDRRARPFPAPSDHGPSVSIIIPTKDGVGYLRPCIESILEKTSYARDLFEVIVLDNNSKLDETRDYFGELSRLSNVRVIAYPHKFNFSKINNFGAQQTERDILVFLNNDTVVIDPQWLSKLVAQAQREETGVVGGKLLFPDGTLQHAGCAAGVGMGTIRHLSNHRPAEDIVDRDHTREMTVMTGACFAIRRSVFWDVGGFDPILAITWNDAKLCLDCLAAGYRNIYIADPLLIHDESKTRERDNTRETMARFFDEAHYTRSRYRSYFFDDPSYSPNLSAERAGDLAEPPRVRRPWLRAERTRKKILVLSSVYKLGFGVPLVIQQHVRKLVELGYEIVIGGPVAEREFAFPGCERVELSSSKEAAVYAFCNDVDLIVCHTPPFFTIPTLIGGHIPVLSYDYGEPSADFFPEPTRSYLIEVEDQKRSAASLTTQLAAISQAVKDETINDRAVVVGLANSHLPAWSPMHRPRRQRVRQATGWEDRFVVLTVCRFSENERVYKGLDKIARMIREFAYLYPEKADRMAWALAGAGSAHDVAQVEALGFTVFPNVPDEELTDLYTAADAYLGFSRWEGYNLGISQALAMGLPTLASDIPAHREFPIATTGSVLAACKWLTNEVDRQDETDRNRKATVYDWEVSSTKFADLVAITLAG</sequence>
<accession>A0A371X345</accession>
<dbReference type="EMBL" id="QURL01000004">
    <property type="protein sequence ID" value="RFC63636.1"/>
    <property type="molecule type" value="Genomic_DNA"/>
</dbReference>